<gene>
    <name evidence="1" type="ORF">BDR25DRAFT_72147</name>
</gene>
<organism evidence="1 2">
    <name type="scientific">Lindgomyces ingoldianus</name>
    <dbReference type="NCBI Taxonomy" id="673940"/>
    <lineage>
        <taxon>Eukaryota</taxon>
        <taxon>Fungi</taxon>
        <taxon>Dikarya</taxon>
        <taxon>Ascomycota</taxon>
        <taxon>Pezizomycotina</taxon>
        <taxon>Dothideomycetes</taxon>
        <taxon>Pleosporomycetidae</taxon>
        <taxon>Pleosporales</taxon>
        <taxon>Lindgomycetaceae</taxon>
        <taxon>Lindgomyces</taxon>
    </lineage>
</organism>
<dbReference type="Proteomes" id="UP000799755">
    <property type="component" value="Unassembled WGS sequence"/>
</dbReference>
<keyword evidence="2" id="KW-1185">Reference proteome</keyword>
<comment type="caution">
    <text evidence="1">The sequence shown here is derived from an EMBL/GenBank/DDBJ whole genome shotgun (WGS) entry which is preliminary data.</text>
</comment>
<accession>A0ACB6QJ08</accession>
<evidence type="ECO:0000313" key="1">
    <source>
        <dbReference type="EMBL" id="KAF2466984.1"/>
    </source>
</evidence>
<sequence length="182" mass="20867">MLLYLHYLTAHCYFAANAVLASMVSGLPHLGIFQIPGFPSRHRKVSARPCTSRTRVINLNLKLQISVLSRLSVGLHGLGCRLIFLRKSIERVTAKGFVRRALESDHIDKYILQMHQQGLNNWSEAQQRHFKTHLDKSCLHRIYLKGSLQLGTHCWGDMEFIKIMYCTLTSSSFDNNELQKDV</sequence>
<name>A0ACB6QJ08_9PLEO</name>
<reference evidence="1" key="1">
    <citation type="journal article" date="2020" name="Stud. Mycol.">
        <title>101 Dothideomycetes genomes: a test case for predicting lifestyles and emergence of pathogens.</title>
        <authorList>
            <person name="Haridas S."/>
            <person name="Albert R."/>
            <person name="Binder M."/>
            <person name="Bloem J."/>
            <person name="Labutti K."/>
            <person name="Salamov A."/>
            <person name="Andreopoulos B."/>
            <person name="Baker S."/>
            <person name="Barry K."/>
            <person name="Bills G."/>
            <person name="Bluhm B."/>
            <person name="Cannon C."/>
            <person name="Castanera R."/>
            <person name="Culley D."/>
            <person name="Daum C."/>
            <person name="Ezra D."/>
            <person name="Gonzalez J."/>
            <person name="Henrissat B."/>
            <person name="Kuo A."/>
            <person name="Liang C."/>
            <person name="Lipzen A."/>
            <person name="Lutzoni F."/>
            <person name="Magnuson J."/>
            <person name="Mondo S."/>
            <person name="Nolan M."/>
            <person name="Ohm R."/>
            <person name="Pangilinan J."/>
            <person name="Park H.-J."/>
            <person name="Ramirez L."/>
            <person name="Alfaro M."/>
            <person name="Sun H."/>
            <person name="Tritt A."/>
            <person name="Yoshinaga Y."/>
            <person name="Zwiers L.-H."/>
            <person name="Turgeon B."/>
            <person name="Goodwin S."/>
            <person name="Spatafora J."/>
            <person name="Crous P."/>
            <person name="Grigoriev I."/>
        </authorList>
    </citation>
    <scope>NUCLEOTIDE SEQUENCE</scope>
    <source>
        <strain evidence="1">ATCC 200398</strain>
    </source>
</reference>
<proteinExistence type="predicted"/>
<protein>
    <submittedName>
        <fullName evidence="1">Uncharacterized protein</fullName>
    </submittedName>
</protein>
<evidence type="ECO:0000313" key="2">
    <source>
        <dbReference type="Proteomes" id="UP000799755"/>
    </source>
</evidence>
<dbReference type="EMBL" id="MU003522">
    <property type="protein sequence ID" value="KAF2466984.1"/>
    <property type="molecule type" value="Genomic_DNA"/>
</dbReference>